<dbReference type="AlphaFoldDB" id="X1L6G7"/>
<gene>
    <name evidence="1" type="ORF">S03H2_70917</name>
</gene>
<protein>
    <submittedName>
        <fullName evidence="1">Uncharacterized protein</fullName>
    </submittedName>
</protein>
<accession>X1L6G7</accession>
<feature type="non-terminal residue" evidence="1">
    <location>
        <position position="1"/>
    </location>
</feature>
<name>X1L6G7_9ZZZZ</name>
<dbReference type="InterPro" id="IPR012340">
    <property type="entry name" value="NA-bd_OB-fold"/>
</dbReference>
<evidence type="ECO:0000313" key="1">
    <source>
        <dbReference type="EMBL" id="GAH98014.1"/>
    </source>
</evidence>
<dbReference type="Gene3D" id="2.40.50.140">
    <property type="entry name" value="Nucleic acid-binding proteins"/>
    <property type="match status" value="1"/>
</dbReference>
<organism evidence="1">
    <name type="scientific">marine sediment metagenome</name>
    <dbReference type="NCBI Taxonomy" id="412755"/>
    <lineage>
        <taxon>unclassified sequences</taxon>
        <taxon>metagenomes</taxon>
        <taxon>ecological metagenomes</taxon>
    </lineage>
</organism>
<sequence length="49" mass="5950">ESFDIEWPKEQDLINKLKELKQDEDKMSHSTVEYWDLLGRKIIKRVTTD</sequence>
<proteinExistence type="predicted"/>
<dbReference type="EMBL" id="BARU01047283">
    <property type="protein sequence ID" value="GAH98014.1"/>
    <property type="molecule type" value="Genomic_DNA"/>
</dbReference>
<comment type="caution">
    <text evidence="1">The sequence shown here is derived from an EMBL/GenBank/DDBJ whole genome shotgun (WGS) entry which is preliminary data.</text>
</comment>
<reference evidence="1" key="1">
    <citation type="journal article" date="2014" name="Front. Microbiol.">
        <title>High frequency of phylogenetically diverse reductive dehalogenase-homologous genes in deep subseafloor sedimentary metagenomes.</title>
        <authorList>
            <person name="Kawai M."/>
            <person name="Futagami T."/>
            <person name="Toyoda A."/>
            <person name="Takaki Y."/>
            <person name="Nishi S."/>
            <person name="Hori S."/>
            <person name="Arai W."/>
            <person name="Tsubouchi T."/>
            <person name="Morono Y."/>
            <person name="Uchiyama I."/>
            <person name="Ito T."/>
            <person name="Fujiyama A."/>
            <person name="Inagaki F."/>
            <person name="Takami H."/>
        </authorList>
    </citation>
    <scope>NUCLEOTIDE SEQUENCE</scope>
    <source>
        <strain evidence="1">Expedition CK06-06</strain>
    </source>
</reference>